<accession>A0A816ANG3</accession>
<dbReference type="GO" id="GO:0051308">
    <property type="term" value="P:male meiosis chromosome separation"/>
    <property type="evidence" value="ECO:0007669"/>
    <property type="project" value="TreeGrafter"/>
</dbReference>
<dbReference type="InterPro" id="IPR033587">
    <property type="entry name" value="M1AP"/>
</dbReference>
<sequence length="449" mass="51526">MKMSKLLNTRSVRSKYPSILLLIDYGLSEKTMEGICHGLDQLFSIITTYVGLQHIPMFGLIVNGQNQSETFIPLSLTCNIHMELQLALYKLQLLAQKWSTKSNGLNSLTLSWQSALQLAGIQINSIVQNSNENRSSSNLIKHDFQIVILTNRLSDLILSDIHQYIQNEQFNKRNIELVCVNDGNNVESFKQKISSLDLITIKYILENKYSIGLYLKSWLLNEDHENEHIQLYLPTIKKTEYIDHSWHIIRCDLQELLINPNHHVNHDRFLIFTEPSTISTSAQNSSSLSLPIYQFKALNFIKQTDYCISMIFGMPLLVISSACPKYNSESIEQNEIAFDTLTEYLRINKLMLICRLNDCSSSTMNQSFSGHFILSAASERSLILRSIASSELLLPLANLPSSQIMKHEQKQRDENLFNSLSNMNIEDEEYNPLYYEARKSKITLNTNLI</sequence>
<dbReference type="Proteomes" id="UP000663834">
    <property type="component" value="Unassembled WGS sequence"/>
</dbReference>
<dbReference type="PANTHER" id="PTHR28642">
    <property type="entry name" value="MEIOSIS 1 ARREST PROTEIN"/>
    <property type="match status" value="1"/>
</dbReference>
<dbReference type="PANTHER" id="PTHR28642:SF1">
    <property type="entry name" value="MEIOSIS 1 ARREST PROTEIN"/>
    <property type="match status" value="1"/>
</dbReference>
<protein>
    <submittedName>
        <fullName evidence="1">Uncharacterized protein</fullName>
    </submittedName>
</protein>
<dbReference type="EMBL" id="CAJNOW010011525">
    <property type="protein sequence ID" value="CAF1598656.1"/>
    <property type="molecule type" value="Genomic_DNA"/>
</dbReference>
<organism evidence="1 2">
    <name type="scientific">Rotaria magnacalcarata</name>
    <dbReference type="NCBI Taxonomy" id="392030"/>
    <lineage>
        <taxon>Eukaryota</taxon>
        <taxon>Metazoa</taxon>
        <taxon>Spiralia</taxon>
        <taxon>Gnathifera</taxon>
        <taxon>Rotifera</taxon>
        <taxon>Eurotatoria</taxon>
        <taxon>Bdelloidea</taxon>
        <taxon>Philodinida</taxon>
        <taxon>Philodinidae</taxon>
        <taxon>Rotaria</taxon>
    </lineage>
</organism>
<evidence type="ECO:0000313" key="2">
    <source>
        <dbReference type="Proteomes" id="UP000663834"/>
    </source>
</evidence>
<comment type="caution">
    <text evidence="1">The sequence shown here is derived from an EMBL/GenBank/DDBJ whole genome shotgun (WGS) entry which is preliminary data.</text>
</comment>
<name>A0A816ANG3_9BILA</name>
<dbReference type="AlphaFoldDB" id="A0A816ANG3"/>
<evidence type="ECO:0000313" key="1">
    <source>
        <dbReference type="EMBL" id="CAF1598656.1"/>
    </source>
</evidence>
<gene>
    <name evidence="1" type="ORF">KQP761_LOCUS22005</name>
</gene>
<dbReference type="GO" id="GO:0007283">
    <property type="term" value="P:spermatogenesis"/>
    <property type="evidence" value="ECO:0007669"/>
    <property type="project" value="InterPro"/>
</dbReference>
<proteinExistence type="predicted"/>
<reference evidence="1" key="1">
    <citation type="submission" date="2021-02" db="EMBL/GenBank/DDBJ databases">
        <authorList>
            <person name="Nowell W R."/>
        </authorList>
    </citation>
    <scope>NUCLEOTIDE SEQUENCE</scope>
</reference>
<dbReference type="OrthoDB" id="6433824at2759"/>
<dbReference type="GO" id="GO:0007127">
    <property type="term" value="P:meiosis I"/>
    <property type="evidence" value="ECO:0007669"/>
    <property type="project" value="InterPro"/>
</dbReference>